<name>X1DII7_9ZZZZ</name>
<evidence type="ECO:0000256" key="1">
    <source>
        <dbReference type="SAM" id="Phobius"/>
    </source>
</evidence>
<sequence length="131" mass="14591">MFFTKLLILFVIVPVTELYILIEVGKKIGSLTTIGIIILTGIIGAYLVKGQGFMILKKIQNDLNEGIMPGDSLIQGAIILAGGILLLTPGFVTDIIGFIFLIPVSRRVVKKYLLKWLKGKIKEGNFYYREF</sequence>
<evidence type="ECO:0000313" key="2">
    <source>
        <dbReference type="EMBL" id="GAG96231.1"/>
    </source>
</evidence>
<keyword evidence="1" id="KW-0812">Transmembrane</keyword>
<gene>
    <name evidence="2" type="ORF">S01H4_36930</name>
</gene>
<reference evidence="2" key="1">
    <citation type="journal article" date="2014" name="Front. Microbiol.">
        <title>High frequency of phylogenetically diverse reductive dehalogenase-homologous genes in deep subseafloor sedimentary metagenomes.</title>
        <authorList>
            <person name="Kawai M."/>
            <person name="Futagami T."/>
            <person name="Toyoda A."/>
            <person name="Takaki Y."/>
            <person name="Nishi S."/>
            <person name="Hori S."/>
            <person name="Arai W."/>
            <person name="Tsubouchi T."/>
            <person name="Morono Y."/>
            <person name="Uchiyama I."/>
            <person name="Ito T."/>
            <person name="Fujiyama A."/>
            <person name="Inagaki F."/>
            <person name="Takami H."/>
        </authorList>
    </citation>
    <scope>NUCLEOTIDE SEQUENCE</scope>
    <source>
        <strain evidence="2">Expedition CK06-06</strain>
    </source>
</reference>
<dbReference type="PANTHER" id="PTHR35335:SF1">
    <property type="entry name" value="UPF0716 PROTEIN FXSA"/>
    <property type="match status" value="1"/>
</dbReference>
<dbReference type="EMBL" id="BART01019787">
    <property type="protein sequence ID" value="GAG96231.1"/>
    <property type="molecule type" value="Genomic_DNA"/>
</dbReference>
<feature type="transmembrane region" description="Helical" evidence="1">
    <location>
        <begin position="6"/>
        <end position="22"/>
    </location>
</feature>
<feature type="transmembrane region" description="Helical" evidence="1">
    <location>
        <begin position="29"/>
        <end position="48"/>
    </location>
</feature>
<accession>X1DII7</accession>
<dbReference type="PANTHER" id="PTHR35335">
    <property type="entry name" value="UPF0716 PROTEIN FXSA"/>
    <property type="match status" value="1"/>
</dbReference>
<proteinExistence type="predicted"/>
<dbReference type="Pfam" id="PF04186">
    <property type="entry name" value="FxsA"/>
    <property type="match status" value="1"/>
</dbReference>
<dbReference type="InterPro" id="IPR007313">
    <property type="entry name" value="FxsA"/>
</dbReference>
<feature type="transmembrane region" description="Helical" evidence="1">
    <location>
        <begin position="73"/>
        <end position="102"/>
    </location>
</feature>
<comment type="caution">
    <text evidence="2">The sequence shown here is derived from an EMBL/GenBank/DDBJ whole genome shotgun (WGS) entry which is preliminary data.</text>
</comment>
<organism evidence="2">
    <name type="scientific">marine sediment metagenome</name>
    <dbReference type="NCBI Taxonomy" id="412755"/>
    <lineage>
        <taxon>unclassified sequences</taxon>
        <taxon>metagenomes</taxon>
        <taxon>ecological metagenomes</taxon>
    </lineage>
</organism>
<protein>
    <recommendedName>
        <fullName evidence="3">FxsA cytoplasmic membrane protein</fullName>
    </recommendedName>
</protein>
<keyword evidence="1" id="KW-1133">Transmembrane helix</keyword>
<dbReference type="NCBIfam" id="NF008528">
    <property type="entry name" value="PRK11463.1-2"/>
    <property type="match status" value="1"/>
</dbReference>
<dbReference type="AlphaFoldDB" id="X1DII7"/>
<evidence type="ECO:0008006" key="3">
    <source>
        <dbReference type="Google" id="ProtNLM"/>
    </source>
</evidence>
<keyword evidence="1" id="KW-0472">Membrane</keyword>
<dbReference type="GO" id="GO:0016020">
    <property type="term" value="C:membrane"/>
    <property type="evidence" value="ECO:0007669"/>
    <property type="project" value="InterPro"/>
</dbReference>